<sequence length="199" mass="19801">MVIKSNTIIMAVAMLVGLIFAGLPCFKAQSPAGAPMMLPGAPMAMAPGPDCMTALFNVSDCLSFVQIGSNLTTPDKACCPEVAGLLESNPICLCQLVGGSTAKDYGIDINRALMLPDACKLEVPSINACPSASPVSAPTPSSSSEAPGSTAGGPGPAGEEGLSPTASGNGGSNGASSSAIHDLSTLICLAAAIFIAYYF</sequence>
<keyword evidence="4" id="KW-0336">GPI-anchor</keyword>
<accession>A0A9R1UCC5</accession>
<dbReference type="Proteomes" id="UP000235145">
    <property type="component" value="Unassembled WGS sequence"/>
</dbReference>
<evidence type="ECO:0000313" key="12">
    <source>
        <dbReference type="EMBL" id="KAJ0184528.1"/>
    </source>
</evidence>
<comment type="caution">
    <text evidence="12">The sequence shown here is derived from an EMBL/GenBank/DDBJ whole genome shotgun (WGS) entry which is preliminary data.</text>
</comment>
<reference evidence="12 13" key="1">
    <citation type="journal article" date="2017" name="Nat. Commun.">
        <title>Genome assembly with in vitro proximity ligation data and whole-genome triplication in lettuce.</title>
        <authorList>
            <person name="Reyes-Chin-Wo S."/>
            <person name="Wang Z."/>
            <person name="Yang X."/>
            <person name="Kozik A."/>
            <person name="Arikit S."/>
            <person name="Song C."/>
            <person name="Xia L."/>
            <person name="Froenicke L."/>
            <person name="Lavelle D.O."/>
            <person name="Truco M.J."/>
            <person name="Xia R."/>
            <person name="Zhu S."/>
            <person name="Xu C."/>
            <person name="Xu H."/>
            <person name="Xu X."/>
            <person name="Cox K."/>
            <person name="Korf I."/>
            <person name="Meyers B.C."/>
            <person name="Michelmore R.W."/>
        </authorList>
    </citation>
    <scope>NUCLEOTIDE SEQUENCE [LARGE SCALE GENOMIC DNA]</scope>
    <source>
        <strain evidence="13">cv. Salinas</strain>
        <tissue evidence="12">Seedlings</tissue>
    </source>
</reference>
<keyword evidence="10" id="KW-0472">Membrane</keyword>
<dbReference type="GO" id="GO:0098552">
    <property type="term" value="C:side of membrane"/>
    <property type="evidence" value="ECO:0007669"/>
    <property type="project" value="UniProtKB-KW"/>
</dbReference>
<keyword evidence="6" id="KW-1015">Disulfide bond</keyword>
<evidence type="ECO:0000256" key="6">
    <source>
        <dbReference type="ARBA" id="ARBA00023157"/>
    </source>
</evidence>
<dbReference type="SMART" id="SM00499">
    <property type="entry name" value="AAI"/>
    <property type="match status" value="1"/>
</dbReference>
<dbReference type="InterPro" id="IPR036312">
    <property type="entry name" value="Bifun_inhib/LTP/seed_sf"/>
</dbReference>
<keyword evidence="7" id="KW-0325">Glycoprotein</keyword>
<feature type="region of interest" description="Disordered" evidence="9">
    <location>
        <begin position="132"/>
        <end position="174"/>
    </location>
</feature>
<dbReference type="GO" id="GO:0005886">
    <property type="term" value="C:plasma membrane"/>
    <property type="evidence" value="ECO:0007669"/>
    <property type="project" value="UniProtKB-SubCell"/>
</dbReference>
<evidence type="ECO:0000256" key="3">
    <source>
        <dbReference type="ARBA" id="ARBA00022475"/>
    </source>
</evidence>
<evidence type="ECO:0000256" key="2">
    <source>
        <dbReference type="ARBA" id="ARBA00009748"/>
    </source>
</evidence>
<dbReference type="EMBL" id="NBSK02000009">
    <property type="protein sequence ID" value="KAJ0184528.1"/>
    <property type="molecule type" value="Genomic_DNA"/>
</dbReference>
<evidence type="ECO:0000259" key="11">
    <source>
        <dbReference type="SMART" id="SM00499"/>
    </source>
</evidence>
<dbReference type="CDD" id="cd00010">
    <property type="entry name" value="AAI_LTSS"/>
    <property type="match status" value="1"/>
</dbReference>
<evidence type="ECO:0000256" key="9">
    <source>
        <dbReference type="SAM" id="MobiDB-lite"/>
    </source>
</evidence>
<dbReference type="InterPro" id="IPR016140">
    <property type="entry name" value="Bifunc_inhib/LTP/seed_store"/>
</dbReference>
<feature type="compositionally biased region" description="Low complexity" evidence="9">
    <location>
        <begin position="132"/>
        <end position="149"/>
    </location>
</feature>
<dbReference type="SUPFAM" id="SSF47699">
    <property type="entry name" value="Bifunctional inhibitor/lipid-transfer protein/seed storage 2S albumin"/>
    <property type="match status" value="1"/>
</dbReference>
<proteinExistence type="inferred from homology"/>
<feature type="domain" description="Bifunctional inhibitor/plant lipid transfer protein/seed storage helical" evidence="11">
    <location>
        <begin position="51"/>
        <end position="129"/>
    </location>
</feature>
<keyword evidence="3" id="KW-1003">Cell membrane</keyword>
<evidence type="ECO:0000256" key="5">
    <source>
        <dbReference type="ARBA" id="ARBA00022729"/>
    </source>
</evidence>
<name>A0A9R1UCC5_LACSA</name>
<evidence type="ECO:0000313" key="13">
    <source>
        <dbReference type="Proteomes" id="UP000235145"/>
    </source>
</evidence>
<keyword evidence="13" id="KW-1185">Reference proteome</keyword>
<evidence type="ECO:0000256" key="8">
    <source>
        <dbReference type="ARBA" id="ARBA00023288"/>
    </source>
</evidence>
<evidence type="ECO:0000256" key="7">
    <source>
        <dbReference type="ARBA" id="ARBA00023180"/>
    </source>
</evidence>
<dbReference type="OrthoDB" id="785314at2759"/>
<comment type="subcellular location">
    <subcellularLocation>
        <location evidence="1">Cell membrane</location>
        <topology evidence="1">Lipid-anchor</topology>
        <topology evidence="1">GPI-anchor</topology>
    </subcellularLocation>
</comment>
<dbReference type="InterPro" id="IPR043325">
    <property type="entry name" value="LTSS"/>
</dbReference>
<gene>
    <name evidence="12" type="ORF">LSAT_V11C900465890</name>
</gene>
<dbReference type="Pfam" id="PF14368">
    <property type="entry name" value="LTP_2"/>
    <property type="match status" value="1"/>
</dbReference>
<evidence type="ECO:0000256" key="10">
    <source>
        <dbReference type="SAM" id="Phobius"/>
    </source>
</evidence>
<evidence type="ECO:0000256" key="1">
    <source>
        <dbReference type="ARBA" id="ARBA00004609"/>
    </source>
</evidence>
<comment type="similarity">
    <text evidence="2">Belongs to the plant LTP family.</text>
</comment>
<keyword evidence="5" id="KW-0732">Signal</keyword>
<evidence type="ECO:0000256" key="4">
    <source>
        <dbReference type="ARBA" id="ARBA00022622"/>
    </source>
</evidence>
<dbReference type="Gene3D" id="1.10.110.10">
    <property type="entry name" value="Plant lipid-transfer and hydrophobic proteins"/>
    <property type="match status" value="1"/>
</dbReference>
<organism evidence="12 13">
    <name type="scientific">Lactuca sativa</name>
    <name type="common">Garden lettuce</name>
    <dbReference type="NCBI Taxonomy" id="4236"/>
    <lineage>
        <taxon>Eukaryota</taxon>
        <taxon>Viridiplantae</taxon>
        <taxon>Streptophyta</taxon>
        <taxon>Embryophyta</taxon>
        <taxon>Tracheophyta</taxon>
        <taxon>Spermatophyta</taxon>
        <taxon>Magnoliopsida</taxon>
        <taxon>eudicotyledons</taxon>
        <taxon>Gunneridae</taxon>
        <taxon>Pentapetalae</taxon>
        <taxon>asterids</taxon>
        <taxon>campanulids</taxon>
        <taxon>Asterales</taxon>
        <taxon>Asteraceae</taxon>
        <taxon>Cichorioideae</taxon>
        <taxon>Cichorieae</taxon>
        <taxon>Lactucinae</taxon>
        <taxon>Lactuca</taxon>
    </lineage>
</organism>
<keyword evidence="10" id="KW-0812">Transmembrane</keyword>
<dbReference type="AlphaFoldDB" id="A0A9R1UCC5"/>
<protein>
    <recommendedName>
        <fullName evidence="11">Bifunctional inhibitor/plant lipid transfer protein/seed storage helical domain-containing protein</fullName>
    </recommendedName>
</protein>
<dbReference type="PANTHER" id="PTHR33044">
    <property type="entry name" value="BIFUNCTIONAL INHIBITOR/LIPID-TRANSFER PROTEIN/SEED STORAGE 2S ALBUMIN SUPERFAMILY PROTEIN-RELATED"/>
    <property type="match status" value="1"/>
</dbReference>
<keyword evidence="10" id="KW-1133">Transmembrane helix</keyword>
<keyword evidence="8" id="KW-0449">Lipoprotein</keyword>
<feature type="transmembrane region" description="Helical" evidence="10">
    <location>
        <begin position="6"/>
        <end position="26"/>
    </location>
</feature>